<dbReference type="AlphaFoldDB" id="A0A9D4LBC5"/>
<protein>
    <submittedName>
        <fullName evidence="2">Uncharacterized protein</fullName>
    </submittedName>
</protein>
<sequence>MTNWPLMSASTNLHKESLAGGQSTRPASRGQRVRRSGSVMTSYWSVCPVRDTCTSAAVLK</sequence>
<feature type="compositionally biased region" description="Polar residues" evidence="1">
    <location>
        <begin position="1"/>
        <end position="12"/>
    </location>
</feature>
<feature type="region of interest" description="Disordered" evidence="1">
    <location>
        <begin position="1"/>
        <end position="38"/>
    </location>
</feature>
<name>A0A9D4LBC5_DREPO</name>
<dbReference type="Proteomes" id="UP000828390">
    <property type="component" value="Unassembled WGS sequence"/>
</dbReference>
<reference evidence="2" key="2">
    <citation type="submission" date="2020-11" db="EMBL/GenBank/DDBJ databases">
        <authorList>
            <person name="McCartney M.A."/>
            <person name="Auch B."/>
            <person name="Kono T."/>
            <person name="Mallez S."/>
            <person name="Becker A."/>
            <person name="Gohl D.M."/>
            <person name="Silverstein K.A.T."/>
            <person name="Koren S."/>
            <person name="Bechman K.B."/>
            <person name="Herman A."/>
            <person name="Abrahante J.E."/>
            <person name="Garbe J."/>
        </authorList>
    </citation>
    <scope>NUCLEOTIDE SEQUENCE</scope>
    <source>
        <strain evidence="2">Duluth1</strain>
        <tissue evidence="2">Whole animal</tissue>
    </source>
</reference>
<evidence type="ECO:0000256" key="1">
    <source>
        <dbReference type="SAM" id="MobiDB-lite"/>
    </source>
</evidence>
<organism evidence="2 3">
    <name type="scientific">Dreissena polymorpha</name>
    <name type="common">Zebra mussel</name>
    <name type="synonym">Mytilus polymorpha</name>
    <dbReference type="NCBI Taxonomy" id="45954"/>
    <lineage>
        <taxon>Eukaryota</taxon>
        <taxon>Metazoa</taxon>
        <taxon>Spiralia</taxon>
        <taxon>Lophotrochozoa</taxon>
        <taxon>Mollusca</taxon>
        <taxon>Bivalvia</taxon>
        <taxon>Autobranchia</taxon>
        <taxon>Heteroconchia</taxon>
        <taxon>Euheterodonta</taxon>
        <taxon>Imparidentia</taxon>
        <taxon>Neoheterodontei</taxon>
        <taxon>Myida</taxon>
        <taxon>Dreissenoidea</taxon>
        <taxon>Dreissenidae</taxon>
        <taxon>Dreissena</taxon>
    </lineage>
</organism>
<reference evidence="2" key="1">
    <citation type="journal article" date="2019" name="bioRxiv">
        <title>The Genome of the Zebra Mussel, Dreissena polymorpha: A Resource for Invasive Species Research.</title>
        <authorList>
            <person name="McCartney M.A."/>
            <person name="Auch B."/>
            <person name="Kono T."/>
            <person name="Mallez S."/>
            <person name="Zhang Y."/>
            <person name="Obille A."/>
            <person name="Becker A."/>
            <person name="Abrahante J.E."/>
            <person name="Garbe J."/>
            <person name="Badalamenti J.P."/>
            <person name="Herman A."/>
            <person name="Mangelson H."/>
            <person name="Liachko I."/>
            <person name="Sullivan S."/>
            <person name="Sone E.D."/>
            <person name="Koren S."/>
            <person name="Silverstein K.A.T."/>
            <person name="Beckman K.B."/>
            <person name="Gohl D.M."/>
        </authorList>
    </citation>
    <scope>NUCLEOTIDE SEQUENCE</scope>
    <source>
        <strain evidence="2">Duluth1</strain>
        <tissue evidence="2">Whole animal</tissue>
    </source>
</reference>
<evidence type="ECO:0000313" key="3">
    <source>
        <dbReference type="Proteomes" id="UP000828390"/>
    </source>
</evidence>
<dbReference type="EMBL" id="JAIWYP010000003">
    <property type="protein sequence ID" value="KAH3855006.1"/>
    <property type="molecule type" value="Genomic_DNA"/>
</dbReference>
<proteinExistence type="predicted"/>
<keyword evidence="3" id="KW-1185">Reference proteome</keyword>
<accession>A0A9D4LBC5</accession>
<gene>
    <name evidence="2" type="ORF">DPMN_097566</name>
</gene>
<evidence type="ECO:0000313" key="2">
    <source>
        <dbReference type="EMBL" id="KAH3855006.1"/>
    </source>
</evidence>
<comment type="caution">
    <text evidence="2">The sequence shown here is derived from an EMBL/GenBank/DDBJ whole genome shotgun (WGS) entry which is preliminary data.</text>
</comment>